<keyword evidence="1" id="KW-1133">Transmembrane helix</keyword>
<evidence type="ECO:0000313" key="3">
    <source>
        <dbReference type="Proteomes" id="UP001501521"/>
    </source>
</evidence>
<accession>A0ABP9FMV7</accession>
<keyword evidence="1" id="KW-0812">Transmembrane</keyword>
<keyword evidence="1" id="KW-0472">Membrane</keyword>
<protein>
    <submittedName>
        <fullName evidence="2">Uncharacterized protein</fullName>
    </submittedName>
</protein>
<dbReference type="EMBL" id="BAABLV010000044">
    <property type="protein sequence ID" value="GAA4908204.1"/>
    <property type="molecule type" value="Genomic_DNA"/>
</dbReference>
<dbReference type="Proteomes" id="UP001501521">
    <property type="component" value="Unassembled WGS sequence"/>
</dbReference>
<comment type="caution">
    <text evidence="2">The sequence shown here is derived from an EMBL/GenBank/DDBJ whole genome shotgun (WGS) entry which is preliminary data.</text>
</comment>
<organism evidence="2 3">
    <name type="scientific">Tessaracoccus lubricantis</name>
    <dbReference type="NCBI Taxonomy" id="545543"/>
    <lineage>
        <taxon>Bacteria</taxon>
        <taxon>Bacillati</taxon>
        <taxon>Actinomycetota</taxon>
        <taxon>Actinomycetes</taxon>
        <taxon>Propionibacteriales</taxon>
        <taxon>Propionibacteriaceae</taxon>
        <taxon>Tessaracoccus</taxon>
    </lineage>
</organism>
<reference evidence="3" key="1">
    <citation type="journal article" date="2019" name="Int. J. Syst. Evol. Microbiol.">
        <title>The Global Catalogue of Microorganisms (GCM) 10K type strain sequencing project: providing services to taxonomists for standard genome sequencing and annotation.</title>
        <authorList>
            <consortium name="The Broad Institute Genomics Platform"/>
            <consortium name="The Broad Institute Genome Sequencing Center for Infectious Disease"/>
            <person name="Wu L."/>
            <person name="Ma J."/>
        </authorList>
    </citation>
    <scope>NUCLEOTIDE SEQUENCE [LARGE SCALE GENOMIC DNA]</scope>
    <source>
        <strain evidence="3">JCM 19125</strain>
    </source>
</reference>
<sequence>MNLLPLEVLPGWPQPEPVSDMLLMFLMVLGPLGFGVIVALLYFGPKLARERRERELKASSTELENTRPN</sequence>
<proteinExistence type="predicted"/>
<gene>
    <name evidence="2" type="ORF">GCM10025789_29730</name>
</gene>
<name>A0ABP9FMV7_9ACTN</name>
<feature type="transmembrane region" description="Helical" evidence="1">
    <location>
        <begin position="22"/>
        <end position="44"/>
    </location>
</feature>
<keyword evidence="3" id="KW-1185">Reference proteome</keyword>
<evidence type="ECO:0000313" key="2">
    <source>
        <dbReference type="EMBL" id="GAA4908204.1"/>
    </source>
</evidence>
<evidence type="ECO:0000256" key="1">
    <source>
        <dbReference type="SAM" id="Phobius"/>
    </source>
</evidence>
<dbReference type="RefSeq" id="WP_076060554.1">
    <property type="nucleotide sequence ID" value="NZ_BAABLV010000044.1"/>
</dbReference>